<evidence type="ECO:0000313" key="4">
    <source>
        <dbReference type="Proteomes" id="UP000199534"/>
    </source>
</evidence>
<dbReference type="PANTHER" id="PTHR37836">
    <property type="entry name" value="LMO1036 PROTEIN"/>
    <property type="match status" value="1"/>
</dbReference>
<dbReference type="OrthoDB" id="59486at2"/>
<evidence type="ECO:0000313" key="3">
    <source>
        <dbReference type="EMBL" id="SFR53226.1"/>
    </source>
</evidence>
<dbReference type="RefSeq" id="WP_092983091.1">
    <property type="nucleotide sequence ID" value="NZ_FOYQ01000002.1"/>
</dbReference>
<feature type="domain" description="Putative collagen-binding" evidence="1">
    <location>
        <begin position="374"/>
        <end position="448"/>
    </location>
</feature>
<evidence type="ECO:0000259" key="2">
    <source>
        <dbReference type="Pfam" id="PF13204"/>
    </source>
</evidence>
<organism evidence="3 4">
    <name type="scientific">Robiginitalea myxolifaciens</name>
    <dbReference type="NCBI Taxonomy" id="400055"/>
    <lineage>
        <taxon>Bacteria</taxon>
        <taxon>Pseudomonadati</taxon>
        <taxon>Bacteroidota</taxon>
        <taxon>Flavobacteriia</taxon>
        <taxon>Flavobacteriales</taxon>
        <taxon>Flavobacteriaceae</taxon>
        <taxon>Robiginitalea</taxon>
    </lineage>
</organism>
<dbReference type="Pfam" id="PF13204">
    <property type="entry name" value="Apiosidase"/>
    <property type="match status" value="1"/>
</dbReference>
<keyword evidence="4" id="KW-1185">Reference proteome</keyword>
<protein>
    <submittedName>
        <fullName evidence="3">Putative collagen-binding domain of a collagenase</fullName>
    </submittedName>
</protein>
<sequence>MKKQAWIYFVVALIFHQISFAQLKVSDNGRFLSQADGSPFFWMADTAWELTHRCNREEIIMYLDKRKEQGFNVIQTVALAELDGLNTPNKVGDKPLLDLDPAKPNSSYFEIIDFLLSEAESRGIYIALLPTWGDKVFKNSWGVGPEVFTPENARVFGEWIGNRYKDRQNIIWVIGGDRNPRDETDVSVWNAMAEGIVTACGGTDKALMTFHPQPKANGGSSTWFHQESWLDFNMHQTGHCNTEPVYERITHDYALLPIKPVLDGEPLYERHPLCFNALEKGYSTPEEIRRIMYQNVFAGGFGQTYGCHAVWQMYSPEKEPINGPLGPWYESLDLPVANQVKHLKDLMLSRPFYSRIPTPGLLGKTPADLVYAPIATGDREGSYYMVYLPRGEAVVLNREFLNSPDYTTWWYDPRSGVAMPGESMGNTSNWELSPPSSGTGQDWVLILDKKDAKWKAPGKL</sequence>
<dbReference type="SUPFAM" id="SSF51445">
    <property type="entry name" value="(Trans)glycosidases"/>
    <property type="match status" value="1"/>
</dbReference>
<feature type="domain" description="Apiosidase-like catalytic" evidence="2">
    <location>
        <begin position="26"/>
        <end position="353"/>
    </location>
</feature>
<dbReference type="Pfam" id="PF12904">
    <property type="entry name" value="Collagen_bind_2"/>
    <property type="match status" value="1"/>
</dbReference>
<dbReference type="Gene3D" id="3.20.20.80">
    <property type="entry name" value="Glycosidases"/>
    <property type="match status" value="1"/>
</dbReference>
<dbReference type="InterPro" id="IPR017853">
    <property type="entry name" value="GH"/>
</dbReference>
<dbReference type="STRING" id="400055.SAMN04490243_2686"/>
<name>A0A1I6HFG6_9FLAO</name>
<dbReference type="PANTHER" id="PTHR37836:SF3">
    <property type="entry name" value="ENDOGLUCANASE"/>
    <property type="match status" value="1"/>
</dbReference>
<dbReference type="Proteomes" id="UP000199534">
    <property type="component" value="Unassembled WGS sequence"/>
</dbReference>
<proteinExistence type="predicted"/>
<dbReference type="EMBL" id="FOYQ01000002">
    <property type="protein sequence ID" value="SFR53226.1"/>
    <property type="molecule type" value="Genomic_DNA"/>
</dbReference>
<dbReference type="AlphaFoldDB" id="A0A1I6HFG6"/>
<reference evidence="3 4" key="1">
    <citation type="submission" date="2016-10" db="EMBL/GenBank/DDBJ databases">
        <authorList>
            <person name="de Groot N.N."/>
        </authorList>
    </citation>
    <scope>NUCLEOTIDE SEQUENCE [LARGE SCALE GENOMIC DNA]</scope>
    <source>
        <strain evidence="3 4">DSM 21019</strain>
    </source>
</reference>
<dbReference type="InterPro" id="IPR025277">
    <property type="entry name" value="Apiosidase-like_cat_dom"/>
</dbReference>
<accession>A0A1I6HFG6</accession>
<evidence type="ECO:0000259" key="1">
    <source>
        <dbReference type="Pfam" id="PF12904"/>
    </source>
</evidence>
<dbReference type="InterPro" id="IPR024749">
    <property type="entry name" value="Collagen-bd_put"/>
</dbReference>
<gene>
    <name evidence="3" type="ORF">SAMN04490243_2686</name>
</gene>